<reference evidence="12 13" key="1">
    <citation type="submission" date="2016-07" db="EMBL/GenBank/DDBJ databases">
        <title>Pervasive Adenine N6-methylation of Active Genes in Fungi.</title>
        <authorList>
            <consortium name="DOE Joint Genome Institute"/>
            <person name="Mondo S.J."/>
            <person name="Dannebaum R.O."/>
            <person name="Kuo R.C."/>
            <person name="Labutti K."/>
            <person name="Haridas S."/>
            <person name="Kuo A."/>
            <person name="Salamov A."/>
            <person name="Ahrendt S.R."/>
            <person name="Lipzen A."/>
            <person name="Sullivan W."/>
            <person name="Andreopoulos W.B."/>
            <person name="Clum A."/>
            <person name="Lindquist E."/>
            <person name="Daum C."/>
            <person name="Ramamoorthy G.K."/>
            <person name="Gryganskyi A."/>
            <person name="Culley D."/>
            <person name="Magnuson J.K."/>
            <person name="James T.Y."/>
            <person name="O'Malley M.A."/>
            <person name="Stajich J.E."/>
            <person name="Spatafora J.W."/>
            <person name="Visel A."/>
            <person name="Grigoriev I.V."/>
        </authorList>
    </citation>
    <scope>NUCLEOTIDE SEQUENCE [LARGE SCALE GENOMIC DNA]</scope>
    <source>
        <strain evidence="12 13">JEL800</strain>
    </source>
</reference>
<keyword evidence="13" id="KW-1185">Reference proteome</keyword>
<feature type="transmembrane region" description="Helical" evidence="9">
    <location>
        <begin position="105"/>
        <end position="126"/>
    </location>
</feature>
<dbReference type="PROSITE" id="PS00211">
    <property type="entry name" value="ABC_TRANSPORTER_1"/>
    <property type="match status" value="1"/>
</dbReference>
<keyword evidence="2" id="KW-0813">Transport</keyword>
<keyword evidence="7 9" id="KW-1133">Transmembrane helix</keyword>
<feature type="transmembrane region" description="Helical" evidence="9">
    <location>
        <begin position="76"/>
        <end position="99"/>
    </location>
</feature>
<dbReference type="InterPro" id="IPR017871">
    <property type="entry name" value="ABC_transporter-like_CS"/>
</dbReference>
<dbReference type="PANTHER" id="PTHR24223">
    <property type="entry name" value="ATP-BINDING CASSETTE SUB-FAMILY C"/>
    <property type="match status" value="1"/>
</dbReference>
<dbReference type="Gene3D" id="3.40.50.300">
    <property type="entry name" value="P-loop containing nucleotide triphosphate hydrolases"/>
    <property type="match status" value="1"/>
</dbReference>
<dbReference type="Pfam" id="PF00664">
    <property type="entry name" value="ABC_membrane"/>
    <property type="match status" value="1"/>
</dbReference>
<evidence type="ECO:0000259" key="10">
    <source>
        <dbReference type="PROSITE" id="PS50893"/>
    </source>
</evidence>
<evidence type="ECO:0000256" key="5">
    <source>
        <dbReference type="ARBA" id="ARBA00022741"/>
    </source>
</evidence>
<dbReference type="SUPFAM" id="SSF52540">
    <property type="entry name" value="P-loop containing nucleoside triphosphate hydrolases"/>
    <property type="match status" value="1"/>
</dbReference>
<evidence type="ECO:0000313" key="13">
    <source>
        <dbReference type="Proteomes" id="UP000193642"/>
    </source>
</evidence>
<dbReference type="PROSITE" id="PS50893">
    <property type="entry name" value="ABC_TRANSPORTER_2"/>
    <property type="match status" value="1"/>
</dbReference>
<dbReference type="InterPro" id="IPR036640">
    <property type="entry name" value="ABC1_TM_sf"/>
</dbReference>
<keyword evidence="12" id="KW-0378">Hydrolase</keyword>
<keyword evidence="6" id="KW-0067">ATP-binding</keyword>
<evidence type="ECO:0000256" key="4">
    <source>
        <dbReference type="ARBA" id="ARBA00022737"/>
    </source>
</evidence>
<dbReference type="EMBL" id="MCGO01000036">
    <property type="protein sequence ID" value="ORY40165.1"/>
    <property type="molecule type" value="Genomic_DNA"/>
</dbReference>
<dbReference type="GO" id="GO:0016887">
    <property type="term" value="F:ATP hydrolysis activity"/>
    <property type="evidence" value="ECO:0007669"/>
    <property type="project" value="InterPro"/>
</dbReference>
<dbReference type="GO" id="GO:0140359">
    <property type="term" value="F:ABC-type transporter activity"/>
    <property type="evidence" value="ECO:0007669"/>
    <property type="project" value="InterPro"/>
</dbReference>
<dbReference type="InterPro" id="IPR003593">
    <property type="entry name" value="AAA+_ATPase"/>
</dbReference>
<accession>A0A1Y2C1I3</accession>
<name>A0A1Y2C1I3_9FUNG</name>
<dbReference type="CDD" id="cd03244">
    <property type="entry name" value="ABCC_MRP_domain2"/>
    <property type="match status" value="1"/>
</dbReference>
<feature type="transmembrane region" description="Helical" evidence="9">
    <location>
        <begin position="222"/>
        <end position="243"/>
    </location>
</feature>
<dbReference type="GO" id="GO:0005524">
    <property type="term" value="F:ATP binding"/>
    <property type="evidence" value="ECO:0007669"/>
    <property type="project" value="UniProtKB-KW"/>
</dbReference>
<dbReference type="PANTHER" id="PTHR24223:SF443">
    <property type="entry name" value="MULTIDRUG-RESISTANCE LIKE PROTEIN 1, ISOFORM I"/>
    <property type="match status" value="1"/>
</dbReference>
<evidence type="ECO:0000256" key="7">
    <source>
        <dbReference type="ARBA" id="ARBA00022989"/>
    </source>
</evidence>
<dbReference type="SUPFAM" id="SSF90123">
    <property type="entry name" value="ABC transporter transmembrane region"/>
    <property type="match status" value="1"/>
</dbReference>
<sequence length="519" mass="56751">MEAGEIVQFGEFVELMGDEKGRLVQIMKDYHLDEEEGLENVVVAKKKGKVEDETREQEVVAEDRQTGLVTTETYAWYFRLFGFNRLGLLMCLFVMMVGFKVSSGITLSLTFATSVIGVCGNALTLYSTIPTSRRIHNNAMGGLLRAKMSFYDTNRLGKSYRELKRLSSIMQSPNIAHISETLSGIPTVLAYNGQPQFIAKQMARQDQANLSMLLFSHSQYWINLRLDALGALITLSLVLFGVGGILPRSFVGLALSLVGASAVALNGYPAEASRDLPKDAHSPMASSGSIDIKNLELCYDARPDHKVINGITLHISAGEKIGVVGRTGSGKSTLMDSFFRLIEAQAGSITIDGQDISTLGLRKTRLCLTALPIKYRSFSKYTDEDIWYALECVGMKEYVSSLNEKLDSAISEGGTNLSAGQRQLLCLAKVLLEKSKILIMDEATSSDATVLSVAHRLNTIAAFDKVLVLENGKVAEFEPPHLLLSREGTIFGEMVNATGSANAAVIGEIARDHYDLIRH</sequence>
<organism evidence="12 13">
    <name type="scientific">Rhizoclosmatium globosum</name>
    <dbReference type="NCBI Taxonomy" id="329046"/>
    <lineage>
        <taxon>Eukaryota</taxon>
        <taxon>Fungi</taxon>
        <taxon>Fungi incertae sedis</taxon>
        <taxon>Chytridiomycota</taxon>
        <taxon>Chytridiomycota incertae sedis</taxon>
        <taxon>Chytridiomycetes</taxon>
        <taxon>Chytridiales</taxon>
        <taxon>Chytriomycetaceae</taxon>
        <taxon>Rhizoclosmatium</taxon>
    </lineage>
</organism>
<dbReference type="InterPro" id="IPR027417">
    <property type="entry name" value="P-loop_NTPase"/>
</dbReference>
<comment type="subcellular location">
    <subcellularLocation>
        <location evidence="1">Vacuole membrane</location>
        <topology evidence="1">Multi-pass membrane protein</topology>
    </subcellularLocation>
</comment>
<evidence type="ECO:0000256" key="2">
    <source>
        <dbReference type="ARBA" id="ARBA00022448"/>
    </source>
</evidence>
<keyword evidence="5" id="KW-0547">Nucleotide-binding</keyword>
<keyword evidence="4" id="KW-0677">Repeat</keyword>
<dbReference type="InterPro" id="IPR003439">
    <property type="entry name" value="ABC_transporter-like_ATP-bd"/>
</dbReference>
<dbReference type="AlphaFoldDB" id="A0A1Y2C1I3"/>
<comment type="caution">
    <text evidence="12">The sequence shown here is derived from an EMBL/GenBank/DDBJ whole genome shotgun (WGS) entry which is preliminary data.</text>
</comment>
<dbReference type="Gene3D" id="1.20.1560.10">
    <property type="entry name" value="ABC transporter type 1, transmembrane domain"/>
    <property type="match status" value="1"/>
</dbReference>
<evidence type="ECO:0000256" key="8">
    <source>
        <dbReference type="ARBA" id="ARBA00023136"/>
    </source>
</evidence>
<evidence type="ECO:0000256" key="3">
    <source>
        <dbReference type="ARBA" id="ARBA00022692"/>
    </source>
</evidence>
<evidence type="ECO:0000313" key="12">
    <source>
        <dbReference type="EMBL" id="ORY40165.1"/>
    </source>
</evidence>
<dbReference type="InterPro" id="IPR050173">
    <property type="entry name" value="ABC_transporter_C-like"/>
</dbReference>
<proteinExistence type="predicted"/>
<evidence type="ECO:0000256" key="6">
    <source>
        <dbReference type="ARBA" id="ARBA00022840"/>
    </source>
</evidence>
<dbReference type="STRING" id="329046.A0A1Y2C1I3"/>
<feature type="domain" description="ABC transmembrane type-1" evidence="11">
    <location>
        <begin position="153"/>
        <end position="246"/>
    </location>
</feature>
<dbReference type="InterPro" id="IPR011527">
    <property type="entry name" value="ABC1_TM_dom"/>
</dbReference>
<protein>
    <submittedName>
        <fullName evidence="12">p-loop containing nucleoside triphosphate hydrolase protein</fullName>
    </submittedName>
</protein>
<dbReference type="OrthoDB" id="6500128at2759"/>
<evidence type="ECO:0000259" key="11">
    <source>
        <dbReference type="PROSITE" id="PS50929"/>
    </source>
</evidence>
<evidence type="ECO:0000256" key="9">
    <source>
        <dbReference type="SAM" id="Phobius"/>
    </source>
</evidence>
<evidence type="ECO:0000256" key="1">
    <source>
        <dbReference type="ARBA" id="ARBA00004128"/>
    </source>
</evidence>
<feature type="domain" description="ABC transporter" evidence="10">
    <location>
        <begin position="292"/>
        <end position="496"/>
    </location>
</feature>
<dbReference type="PROSITE" id="PS50929">
    <property type="entry name" value="ABC_TM1F"/>
    <property type="match status" value="1"/>
</dbReference>
<dbReference type="Pfam" id="PF00005">
    <property type="entry name" value="ABC_tran"/>
    <property type="match status" value="1"/>
</dbReference>
<keyword evidence="8 9" id="KW-0472">Membrane</keyword>
<dbReference type="SMART" id="SM00382">
    <property type="entry name" value="AAA"/>
    <property type="match status" value="1"/>
</dbReference>
<gene>
    <name evidence="12" type="ORF">BCR33DRAFT_787710</name>
</gene>
<dbReference type="Proteomes" id="UP000193642">
    <property type="component" value="Unassembled WGS sequence"/>
</dbReference>
<keyword evidence="3 9" id="KW-0812">Transmembrane</keyword>
<dbReference type="GO" id="GO:0016020">
    <property type="term" value="C:membrane"/>
    <property type="evidence" value="ECO:0007669"/>
    <property type="project" value="UniProtKB-SubCell"/>
</dbReference>